<sequence length="257" mass="29096">MCSGVTVLDFDHSYHQQAHLQNPAYEWLDLSDIPGTKRYCAAESLSVIRQRLRKRKKRGVTLIGSGNYHYVTYLLLSEMKMPFSLVLFDHHTDMMEPLGATVVSCGSWVLKAVEELPLLKKVVIIGARHGTKWKIPFHLKRKISILENVPPGTAETLVRSIVSLLPTNVVYISIDKDVLDRTEVVTDWEQGTMKLQVLIGLLRGIAKYREICGIDICGEYPVSPVAMFRPEYRGAVRKNARANQVLLDTIHTLKIKD</sequence>
<comment type="similarity">
    <text evidence="1">Belongs to the arginase family.</text>
</comment>
<reference evidence="3" key="1">
    <citation type="submission" date="2016-06" db="EMBL/GenBank/DDBJ databases">
        <authorList>
            <person name="Nascimento L."/>
            <person name="Pereira R.V."/>
            <person name="Martins L.F."/>
            <person name="Quaggio R.B."/>
            <person name="Silva A.M."/>
            <person name="Setubal J.C."/>
        </authorList>
    </citation>
    <scope>NUCLEOTIDE SEQUENCE [LARGE SCALE GENOMIC DNA]</scope>
</reference>
<comment type="caution">
    <text evidence="2">The sequence shown here is derived from an EMBL/GenBank/DDBJ whole genome shotgun (WGS) entry which is preliminary data.</text>
</comment>
<protein>
    <recommendedName>
        <fullName evidence="4">Arginase</fullName>
    </recommendedName>
</protein>
<dbReference type="SUPFAM" id="SSF52768">
    <property type="entry name" value="Arginase/deacetylase"/>
    <property type="match status" value="1"/>
</dbReference>
<dbReference type="GO" id="GO:0046872">
    <property type="term" value="F:metal ion binding"/>
    <property type="evidence" value="ECO:0007669"/>
    <property type="project" value="InterPro"/>
</dbReference>
<organism evidence="2 3">
    <name type="scientific">Bacillus thermozeamaize</name>
    <dbReference type="NCBI Taxonomy" id="230954"/>
    <lineage>
        <taxon>Bacteria</taxon>
        <taxon>Bacillati</taxon>
        <taxon>Bacillota</taxon>
        <taxon>Bacilli</taxon>
        <taxon>Bacillales</taxon>
        <taxon>Bacillaceae</taxon>
        <taxon>Bacillus</taxon>
    </lineage>
</organism>
<dbReference type="InterPro" id="IPR006035">
    <property type="entry name" value="Ureohydrolase"/>
</dbReference>
<evidence type="ECO:0000256" key="1">
    <source>
        <dbReference type="PROSITE-ProRule" id="PRU00742"/>
    </source>
</evidence>
<dbReference type="InterPro" id="IPR023696">
    <property type="entry name" value="Ureohydrolase_dom_sf"/>
</dbReference>
<dbReference type="Pfam" id="PF00491">
    <property type="entry name" value="Arginase"/>
    <property type="match status" value="1"/>
</dbReference>
<proteinExistence type="inferred from homology"/>
<dbReference type="PANTHER" id="PTHR11358:SF41">
    <property type="entry name" value="ARGINASE"/>
    <property type="match status" value="1"/>
</dbReference>
<dbReference type="GO" id="GO:0033389">
    <property type="term" value="P:putrescine biosynthetic process from arginine, via agmatine"/>
    <property type="evidence" value="ECO:0007669"/>
    <property type="project" value="TreeGrafter"/>
</dbReference>
<evidence type="ECO:0000313" key="3">
    <source>
        <dbReference type="Proteomes" id="UP000196475"/>
    </source>
</evidence>
<accession>A0A1Y3PIY7</accession>
<evidence type="ECO:0008006" key="4">
    <source>
        <dbReference type="Google" id="ProtNLM"/>
    </source>
</evidence>
<dbReference type="PROSITE" id="PS51409">
    <property type="entry name" value="ARGINASE_2"/>
    <property type="match status" value="1"/>
</dbReference>
<name>A0A1Y3PIY7_9BACI</name>
<evidence type="ECO:0000313" key="2">
    <source>
        <dbReference type="EMBL" id="OUM86107.1"/>
    </source>
</evidence>
<dbReference type="Proteomes" id="UP000196475">
    <property type="component" value="Unassembled WGS sequence"/>
</dbReference>
<dbReference type="GO" id="GO:0008783">
    <property type="term" value="F:agmatinase activity"/>
    <property type="evidence" value="ECO:0007669"/>
    <property type="project" value="TreeGrafter"/>
</dbReference>
<dbReference type="AlphaFoldDB" id="A0A1Y3PIY7"/>
<dbReference type="PANTHER" id="PTHR11358">
    <property type="entry name" value="ARGINASE/AGMATINASE"/>
    <property type="match status" value="1"/>
</dbReference>
<dbReference type="EMBL" id="LZRT01000094">
    <property type="protein sequence ID" value="OUM86107.1"/>
    <property type="molecule type" value="Genomic_DNA"/>
</dbReference>
<dbReference type="Gene3D" id="3.40.800.10">
    <property type="entry name" value="Ureohydrolase domain"/>
    <property type="match status" value="1"/>
</dbReference>
<gene>
    <name evidence="2" type="ORF">BAA01_01900</name>
</gene>